<dbReference type="GO" id="GO:0016272">
    <property type="term" value="C:prefoldin complex"/>
    <property type="evidence" value="ECO:0007669"/>
    <property type="project" value="InterPro"/>
</dbReference>
<dbReference type="EMBL" id="JAMWBK010000001">
    <property type="protein sequence ID" value="KAJ8908908.1"/>
    <property type="molecule type" value="Genomic_DNA"/>
</dbReference>
<evidence type="ECO:0008006" key="6">
    <source>
        <dbReference type="Google" id="ProtNLM"/>
    </source>
</evidence>
<evidence type="ECO:0000256" key="3">
    <source>
        <dbReference type="SAM" id="Coils"/>
    </source>
</evidence>
<evidence type="ECO:0000313" key="5">
    <source>
        <dbReference type="Proteomes" id="UP001157974"/>
    </source>
</evidence>
<keyword evidence="2" id="KW-0143">Chaperone</keyword>
<dbReference type="Pfam" id="PF01920">
    <property type="entry name" value="Prefoldin_2"/>
    <property type="match status" value="1"/>
</dbReference>
<dbReference type="AlphaFoldDB" id="A0AAV8V431"/>
<reference evidence="4 5" key="1">
    <citation type="journal article" date="2023" name="Nat. Commun.">
        <title>Origin of minicircular mitochondrial genomes in red algae.</title>
        <authorList>
            <person name="Lee Y."/>
            <person name="Cho C.H."/>
            <person name="Lee Y.M."/>
            <person name="Park S.I."/>
            <person name="Yang J.H."/>
            <person name="West J.A."/>
            <person name="Bhattacharya D."/>
            <person name="Yoon H.S."/>
        </authorList>
    </citation>
    <scope>NUCLEOTIDE SEQUENCE [LARGE SCALE GENOMIC DNA]</scope>
    <source>
        <strain evidence="4 5">CCMP1338</strain>
        <tissue evidence="4">Whole cell</tissue>
    </source>
</reference>
<dbReference type="SUPFAM" id="SSF46579">
    <property type="entry name" value="Prefoldin"/>
    <property type="match status" value="1"/>
</dbReference>
<comment type="similarity">
    <text evidence="1">Belongs to the prefoldin subunit beta family.</text>
</comment>
<evidence type="ECO:0000256" key="2">
    <source>
        <dbReference type="ARBA" id="ARBA00023186"/>
    </source>
</evidence>
<protein>
    <recommendedName>
        <fullName evidence="6">Prefoldin subunit 1</fullName>
    </recommendedName>
</protein>
<dbReference type="PANTHER" id="PTHR20903:SF0">
    <property type="entry name" value="PREFOLDIN SUBUNIT 1"/>
    <property type="match status" value="1"/>
</dbReference>
<dbReference type="GO" id="GO:0005737">
    <property type="term" value="C:cytoplasm"/>
    <property type="evidence" value="ECO:0007669"/>
    <property type="project" value="TreeGrafter"/>
</dbReference>
<proteinExistence type="inferred from homology"/>
<sequence length="128" mass="14469">MSKLDKATVDQVMELGNRVNEIRRHLSQITMQLQNAERERAIARLSLNHLDQLPETTNTFKPVGKMFVLEDKEGLKQQLNESMKQSAEDSAAKASLRDQFVAKLKENEAQVEELTAQLQKQSDGSSSK</sequence>
<feature type="coiled-coil region" evidence="3">
    <location>
        <begin position="19"/>
        <end position="124"/>
    </location>
</feature>
<dbReference type="InterPro" id="IPR009053">
    <property type="entry name" value="Prefoldin"/>
</dbReference>
<keyword evidence="5" id="KW-1185">Reference proteome</keyword>
<gene>
    <name evidence="4" type="ORF">NDN08_005610</name>
</gene>
<dbReference type="Gene3D" id="1.10.287.370">
    <property type="match status" value="1"/>
</dbReference>
<evidence type="ECO:0000313" key="4">
    <source>
        <dbReference type="EMBL" id="KAJ8908908.1"/>
    </source>
</evidence>
<keyword evidence="3" id="KW-0175">Coiled coil</keyword>
<organism evidence="4 5">
    <name type="scientific">Rhodosorus marinus</name>
    <dbReference type="NCBI Taxonomy" id="101924"/>
    <lineage>
        <taxon>Eukaryota</taxon>
        <taxon>Rhodophyta</taxon>
        <taxon>Stylonematophyceae</taxon>
        <taxon>Stylonematales</taxon>
        <taxon>Stylonemataceae</taxon>
        <taxon>Rhodosorus</taxon>
    </lineage>
</organism>
<accession>A0AAV8V431</accession>
<dbReference type="InterPro" id="IPR002777">
    <property type="entry name" value="PFD_beta-like"/>
</dbReference>
<evidence type="ECO:0000256" key="1">
    <source>
        <dbReference type="ARBA" id="ARBA00008045"/>
    </source>
</evidence>
<dbReference type="GO" id="GO:0051082">
    <property type="term" value="F:unfolded protein binding"/>
    <property type="evidence" value="ECO:0007669"/>
    <property type="project" value="InterPro"/>
</dbReference>
<dbReference type="PANTHER" id="PTHR20903">
    <property type="entry name" value="PREFOLDIN SUBUNIT 1-RELATED"/>
    <property type="match status" value="1"/>
</dbReference>
<comment type="caution">
    <text evidence="4">The sequence shown here is derived from an EMBL/GenBank/DDBJ whole genome shotgun (WGS) entry which is preliminary data.</text>
</comment>
<name>A0AAV8V431_9RHOD</name>
<dbReference type="Proteomes" id="UP001157974">
    <property type="component" value="Unassembled WGS sequence"/>
</dbReference>
<dbReference type="GO" id="GO:0044183">
    <property type="term" value="F:protein folding chaperone"/>
    <property type="evidence" value="ECO:0007669"/>
    <property type="project" value="TreeGrafter"/>
</dbReference>